<comment type="caution">
    <text evidence="1">The sequence shown here is derived from an EMBL/GenBank/DDBJ whole genome shotgun (WGS) entry which is preliminary data.</text>
</comment>
<sequence>MTALGRFGTAEEVASTVAHLAGATYVTGAEFSVDGGHAA</sequence>
<dbReference type="InterPro" id="IPR002347">
    <property type="entry name" value="SDR_fam"/>
</dbReference>
<evidence type="ECO:0000313" key="2">
    <source>
        <dbReference type="Proteomes" id="UP000565089"/>
    </source>
</evidence>
<dbReference type="SUPFAM" id="SSF51735">
    <property type="entry name" value="NAD(P)-binding Rossmann-fold domains"/>
    <property type="match status" value="1"/>
</dbReference>
<proteinExistence type="predicted"/>
<dbReference type="AlphaFoldDB" id="A0A7W7GDV5"/>
<dbReference type="EMBL" id="JACHMS010000001">
    <property type="protein sequence ID" value="MBB4711527.1"/>
    <property type="molecule type" value="Genomic_DNA"/>
</dbReference>
<protein>
    <submittedName>
        <fullName evidence="1">NAD(P)-dependent dehydrogenase (Short-subunit alcohol dehydrogenase family)</fullName>
    </submittedName>
</protein>
<dbReference type="Pfam" id="PF13561">
    <property type="entry name" value="adh_short_C2"/>
    <property type="match status" value="1"/>
</dbReference>
<dbReference type="Proteomes" id="UP000565089">
    <property type="component" value="Unassembled WGS sequence"/>
</dbReference>
<gene>
    <name evidence="1" type="ORF">BJ965_001409</name>
</gene>
<dbReference type="Gene3D" id="3.40.50.720">
    <property type="entry name" value="NAD(P)-binding Rossmann-like Domain"/>
    <property type="match status" value="1"/>
</dbReference>
<dbReference type="InterPro" id="IPR036291">
    <property type="entry name" value="NAD(P)-bd_dom_sf"/>
</dbReference>
<accession>A0A7W7GDV5</accession>
<reference evidence="1 2" key="1">
    <citation type="submission" date="2020-08" db="EMBL/GenBank/DDBJ databases">
        <title>Sequencing the genomes of 1000 actinobacteria strains.</title>
        <authorList>
            <person name="Klenk H.-P."/>
        </authorList>
    </citation>
    <scope>NUCLEOTIDE SEQUENCE [LARGE SCALE GENOMIC DNA]</scope>
    <source>
        <strain evidence="1 2">DSM 40483</strain>
    </source>
</reference>
<keyword evidence="2" id="KW-1185">Reference proteome</keyword>
<evidence type="ECO:0000313" key="1">
    <source>
        <dbReference type="EMBL" id="MBB4711527.1"/>
    </source>
</evidence>
<name>A0A7W7GDV5_9ACTN</name>
<organism evidence="1 2">
    <name type="scientific">Streptomyces luteogriseus</name>
    <dbReference type="NCBI Taxonomy" id="68233"/>
    <lineage>
        <taxon>Bacteria</taxon>
        <taxon>Bacillati</taxon>
        <taxon>Actinomycetota</taxon>
        <taxon>Actinomycetes</taxon>
        <taxon>Kitasatosporales</taxon>
        <taxon>Streptomycetaceae</taxon>
        <taxon>Streptomyces</taxon>
    </lineage>
</organism>